<protein>
    <submittedName>
        <fullName evidence="1">Uncharacterized protein</fullName>
    </submittedName>
</protein>
<organism evidence="1 2">
    <name type="scientific">Batillaria attramentaria</name>
    <dbReference type="NCBI Taxonomy" id="370345"/>
    <lineage>
        <taxon>Eukaryota</taxon>
        <taxon>Metazoa</taxon>
        <taxon>Spiralia</taxon>
        <taxon>Lophotrochozoa</taxon>
        <taxon>Mollusca</taxon>
        <taxon>Gastropoda</taxon>
        <taxon>Caenogastropoda</taxon>
        <taxon>Sorbeoconcha</taxon>
        <taxon>Cerithioidea</taxon>
        <taxon>Batillariidae</taxon>
        <taxon>Batillaria</taxon>
    </lineage>
</organism>
<comment type="caution">
    <text evidence="1">The sequence shown here is derived from an EMBL/GenBank/DDBJ whole genome shotgun (WGS) entry which is preliminary data.</text>
</comment>
<evidence type="ECO:0000313" key="1">
    <source>
        <dbReference type="EMBL" id="KAK7502173.1"/>
    </source>
</evidence>
<gene>
    <name evidence="1" type="ORF">BaRGS_00006537</name>
</gene>
<dbReference type="EMBL" id="JACVVK020000027">
    <property type="protein sequence ID" value="KAK7502173.1"/>
    <property type="molecule type" value="Genomic_DNA"/>
</dbReference>
<proteinExistence type="predicted"/>
<accession>A0ABD0LSV5</accession>
<evidence type="ECO:0000313" key="2">
    <source>
        <dbReference type="Proteomes" id="UP001519460"/>
    </source>
</evidence>
<sequence length="128" mass="14563">MSQRLNFFKIIYVPLASENFDFLSPGSLYSFRVLGRRFHSCFQASRQRPWDVNEALFLFPVSVPVEDKINFSRLLPSAINTDSPHVPPDTVAKFCCTGPGETVLAVSRGQDLICIQTCAFELSRFRKR</sequence>
<name>A0ABD0LSV5_9CAEN</name>
<dbReference type="Proteomes" id="UP001519460">
    <property type="component" value="Unassembled WGS sequence"/>
</dbReference>
<dbReference type="AlphaFoldDB" id="A0ABD0LSV5"/>
<reference evidence="1 2" key="1">
    <citation type="journal article" date="2023" name="Sci. Data">
        <title>Genome assembly of the Korean intertidal mud-creeper Batillaria attramentaria.</title>
        <authorList>
            <person name="Patra A.K."/>
            <person name="Ho P.T."/>
            <person name="Jun S."/>
            <person name="Lee S.J."/>
            <person name="Kim Y."/>
            <person name="Won Y.J."/>
        </authorList>
    </citation>
    <scope>NUCLEOTIDE SEQUENCE [LARGE SCALE GENOMIC DNA]</scope>
    <source>
        <strain evidence="1">Wonlab-2016</strain>
    </source>
</reference>
<keyword evidence="2" id="KW-1185">Reference proteome</keyword>